<protein>
    <submittedName>
        <fullName evidence="1">Uncharacterized protein</fullName>
    </submittedName>
</protein>
<evidence type="ECO:0000313" key="1">
    <source>
        <dbReference type="EMBL" id="GGN54902.1"/>
    </source>
</evidence>
<organism evidence="1 2">
    <name type="scientific">Oceanobacillus indicireducens</name>
    <dbReference type="NCBI Taxonomy" id="1004261"/>
    <lineage>
        <taxon>Bacteria</taxon>
        <taxon>Bacillati</taxon>
        <taxon>Bacillota</taxon>
        <taxon>Bacilli</taxon>
        <taxon>Bacillales</taxon>
        <taxon>Bacillaceae</taxon>
        <taxon>Oceanobacillus</taxon>
    </lineage>
</organism>
<keyword evidence="2" id="KW-1185">Reference proteome</keyword>
<accession>A0A918D0T0</accession>
<gene>
    <name evidence="1" type="ORF">GCM10007971_13170</name>
</gene>
<reference evidence="1" key="2">
    <citation type="submission" date="2020-09" db="EMBL/GenBank/DDBJ databases">
        <authorList>
            <person name="Sun Q."/>
            <person name="Ohkuma M."/>
        </authorList>
    </citation>
    <scope>NUCLEOTIDE SEQUENCE</scope>
    <source>
        <strain evidence="1">JCM 17251</strain>
    </source>
</reference>
<dbReference type="RefSeq" id="WP_188856525.1">
    <property type="nucleotide sequence ID" value="NZ_BMOS01000007.1"/>
</dbReference>
<proteinExistence type="predicted"/>
<reference evidence="1" key="1">
    <citation type="journal article" date="2014" name="Int. J. Syst. Evol. Microbiol.">
        <title>Complete genome sequence of Corynebacterium casei LMG S-19264T (=DSM 44701T), isolated from a smear-ripened cheese.</title>
        <authorList>
            <consortium name="US DOE Joint Genome Institute (JGI-PGF)"/>
            <person name="Walter F."/>
            <person name="Albersmeier A."/>
            <person name="Kalinowski J."/>
            <person name="Ruckert C."/>
        </authorList>
    </citation>
    <scope>NUCLEOTIDE SEQUENCE</scope>
    <source>
        <strain evidence="1">JCM 17251</strain>
    </source>
</reference>
<name>A0A918D0T0_9BACI</name>
<sequence>MATDIVPELLEAIERDFNNAISKSKRLKSIRAMIENGTATYQQANEYAVEIGEILARTFEMHIKSDVLPDGKMYYNIAERILDPTLKNNHVIVAKVSAEIQEQLNKSVGLGLRGIEPPVNQLRIDSIINRVVAEEVFDDVAWILQEPIVNFTQTTVDDTIKANVEFQGESGLNPLIMRSAHGSPPCEWCRSMQGIYKYPDVPDDVYRRHDRCRCVVEYYPGDSEEIRRQNVWSKEWSG</sequence>
<dbReference type="AlphaFoldDB" id="A0A918D0T0"/>
<dbReference type="EMBL" id="BMOS01000007">
    <property type="protein sequence ID" value="GGN54902.1"/>
    <property type="molecule type" value="Genomic_DNA"/>
</dbReference>
<evidence type="ECO:0000313" key="2">
    <source>
        <dbReference type="Proteomes" id="UP000624041"/>
    </source>
</evidence>
<comment type="caution">
    <text evidence="1">The sequence shown here is derived from an EMBL/GenBank/DDBJ whole genome shotgun (WGS) entry which is preliminary data.</text>
</comment>
<dbReference type="Proteomes" id="UP000624041">
    <property type="component" value="Unassembled WGS sequence"/>
</dbReference>